<dbReference type="Pfam" id="PF07724">
    <property type="entry name" value="AAA_2"/>
    <property type="match status" value="1"/>
</dbReference>
<dbReference type="NCBIfam" id="TIGR03345">
    <property type="entry name" value="VI_ClpV1"/>
    <property type="match status" value="1"/>
</dbReference>
<dbReference type="EMBL" id="CP049140">
    <property type="protein sequence ID" value="QIE85592.1"/>
    <property type="molecule type" value="Genomic_DNA"/>
</dbReference>
<reference evidence="9 12" key="2">
    <citation type="submission" date="2020-11" db="EMBL/GenBank/DDBJ databases">
        <title>Enhanced detection system for hospital associated transmission using whole genome sequencing surveillance.</title>
        <authorList>
            <person name="Harrison L.H."/>
            <person name="Van Tyne D."/>
            <person name="Marsh J.W."/>
            <person name="Griffith M.P."/>
            <person name="Snyder D.J."/>
            <person name="Cooper V.S."/>
            <person name="Mustapha M."/>
        </authorList>
    </citation>
    <scope>NUCLEOTIDE SEQUENCE [LARGE SCALE GENOMIC DNA]</scope>
    <source>
        <strain evidence="9 12">PSA00705</strain>
    </source>
</reference>
<evidence type="ECO:0000259" key="8">
    <source>
        <dbReference type="PROSITE" id="PS51903"/>
    </source>
</evidence>
<dbReference type="EMBL" id="JADTFC010000021">
    <property type="protein sequence ID" value="MBG6287941.1"/>
    <property type="molecule type" value="Genomic_DNA"/>
</dbReference>
<evidence type="ECO:0000256" key="5">
    <source>
        <dbReference type="ARBA" id="ARBA00023186"/>
    </source>
</evidence>
<keyword evidence="4" id="KW-0067">ATP-binding</keyword>
<dbReference type="CDD" id="cd00009">
    <property type="entry name" value="AAA"/>
    <property type="match status" value="1"/>
</dbReference>
<name>A0A6G6IRH7_PSENT</name>
<dbReference type="Gene3D" id="1.10.8.60">
    <property type="match status" value="1"/>
</dbReference>
<evidence type="ECO:0000256" key="7">
    <source>
        <dbReference type="SAM" id="Coils"/>
    </source>
</evidence>
<dbReference type="InterPro" id="IPR001270">
    <property type="entry name" value="ClpA/B"/>
</dbReference>
<dbReference type="Pfam" id="PF10431">
    <property type="entry name" value="ClpB_D2-small"/>
    <property type="match status" value="1"/>
</dbReference>
<dbReference type="Gene3D" id="3.40.50.300">
    <property type="entry name" value="P-loop containing nucleotide triphosphate hydrolases"/>
    <property type="match status" value="3"/>
</dbReference>
<dbReference type="SUPFAM" id="SSF81923">
    <property type="entry name" value="Double Clp-N motif"/>
    <property type="match status" value="1"/>
</dbReference>
<dbReference type="InterPro" id="IPR027417">
    <property type="entry name" value="P-loop_NTPase"/>
</dbReference>
<dbReference type="KEGG" id="pnt:G5B91_04640"/>
<dbReference type="GO" id="GO:0005524">
    <property type="term" value="F:ATP binding"/>
    <property type="evidence" value="ECO:0007669"/>
    <property type="project" value="UniProtKB-KW"/>
</dbReference>
<dbReference type="GO" id="GO:0005737">
    <property type="term" value="C:cytoplasm"/>
    <property type="evidence" value="ECO:0007669"/>
    <property type="project" value="TreeGrafter"/>
</dbReference>
<evidence type="ECO:0000313" key="9">
    <source>
        <dbReference type="EMBL" id="MBG6287941.1"/>
    </source>
</evidence>
<dbReference type="InterPro" id="IPR050130">
    <property type="entry name" value="ClpA_ClpB"/>
</dbReference>
<dbReference type="SUPFAM" id="SSF52540">
    <property type="entry name" value="P-loop containing nucleoside triphosphate hydrolases"/>
    <property type="match status" value="2"/>
</dbReference>
<evidence type="ECO:0000256" key="4">
    <source>
        <dbReference type="ARBA" id="ARBA00022840"/>
    </source>
</evidence>
<evidence type="ECO:0000256" key="6">
    <source>
        <dbReference type="PROSITE-ProRule" id="PRU01251"/>
    </source>
</evidence>
<dbReference type="Gene3D" id="1.10.1780.10">
    <property type="entry name" value="Clp, N-terminal domain"/>
    <property type="match status" value="1"/>
</dbReference>
<evidence type="ECO:0000256" key="1">
    <source>
        <dbReference type="ARBA" id="ARBA00008675"/>
    </source>
</evidence>
<dbReference type="RefSeq" id="WP_024762999.1">
    <property type="nucleotide sequence ID" value="NZ_CP049140.1"/>
</dbReference>
<proteinExistence type="inferred from homology"/>
<dbReference type="InterPro" id="IPR018368">
    <property type="entry name" value="ClpA/B_CS1"/>
</dbReference>
<protein>
    <submittedName>
        <fullName evidence="10">Type VI secretion system ATPase TssH</fullName>
    </submittedName>
</protein>
<dbReference type="PROSITE" id="PS51903">
    <property type="entry name" value="CLP_R"/>
    <property type="match status" value="1"/>
</dbReference>
<organism evidence="10 11">
    <name type="scientific">Pseudomonas nitroreducens</name>
    <dbReference type="NCBI Taxonomy" id="46680"/>
    <lineage>
        <taxon>Bacteria</taxon>
        <taxon>Pseudomonadati</taxon>
        <taxon>Pseudomonadota</taxon>
        <taxon>Gammaproteobacteria</taxon>
        <taxon>Pseudomonadales</taxon>
        <taxon>Pseudomonadaceae</taxon>
        <taxon>Pseudomonas</taxon>
    </lineage>
</organism>
<dbReference type="PROSITE" id="PS00870">
    <property type="entry name" value="CLPAB_1"/>
    <property type="match status" value="1"/>
</dbReference>
<sequence>MSDISRLSLFGRLSPLLYRSLEGATAFCKLRGNPYVELSHWLQQVLEEPGSDLRCAITHFDLDEGRLRLDLQHALDALPRGASSVSDFAEMIDLSVERSWVYCSLLFEAPRVRSSHLLLACLRQSSLRSVLLGISGQFGKILPDLLIQSHDSIFANSPEQPAPDDLPQVPSGTEAGSALQRFAVDLTERARRGELDPVYGRDEEVRQMIDILMRRRQNNPLLTGEAGVGKTAIVEGLAIRLARGDVPKKLQGVRLQVLDPVLLQAGAGVKGEFEQRLKQVIDEVENSSTPIILFIDEVHTLVGAGGTAGTGDAANMLKPALARGRLRTIGATTWSEYKKYIEKDPALSRRFQAIQVAEPEEDSAIEMLRSLVPALESHHGVLIEDAALQAAVRLSHRYIPARQLPDKAVSLLDTACARIAMTLASDPVELEHCLRQLELLEMERQIAEREANLCLGDTQRPSQISERLAELRLKADVLQQRCAEERLRVQRILQLREVLSTSDIEPGERADRQFELTSLQAAEHRNEPVLLRSQVDPQTVATVISDWTGIPLGNMVQDEAEAVLTLSDTLRRRIIGQDAGLEAISRRVRTARARLDDPNKPIGVFLLCGPSGVGKTETALALAESLYGGEQNLITLNMSEFQESHTVSTLKGSPPGYVGYGEGGVLTEAVRRRPYSVVLLDEIEKAHNDVHELFLQVFDKGWMEDGEGRYIDFKSTIILLTTNVGSERIVGLCEDPELTPATEALANAIYPDLRKVFPAELLGRLVLVPYLPLDGASLGRIIRLQLARIGKRLQQQHGLEFDYTEACIELIAQRCTRLEAGGRMIEAILSHDVLPELSQLVLTSKADERQRTIHLTAEAGNFHFGLGIPKQPYAMESDELIPSEVSI</sequence>
<dbReference type="GO" id="GO:0034605">
    <property type="term" value="P:cellular response to heat"/>
    <property type="evidence" value="ECO:0007669"/>
    <property type="project" value="TreeGrafter"/>
</dbReference>
<dbReference type="GO" id="GO:0016887">
    <property type="term" value="F:ATP hydrolysis activity"/>
    <property type="evidence" value="ECO:0007669"/>
    <property type="project" value="InterPro"/>
</dbReference>
<keyword evidence="12" id="KW-1185">Reference proteome</keyword>
<accession>A0A6G6IRH7</accession>
<evidence type="ECO:0000313" key="11">
    <source>
        <dbReference type="Proteomes" id="UP000501063"/>
    </source>
</evidence>
<dbReference type="SMART" id="SM00382">
    <property type="entry name" value="AAA"/>
    <property type="match status" value="2"/>
</dbReference>
<feature type="coiled-coil region" evidence="7">
    <location>
        <begin position="430"/>
        <end position="488"/>
    </location>
</feature>
<evidence type="ECO:0000256" key="3">
    <source>
        <dbReference type="ARBA" id="ARBA00022741"/>
    </source>
</evidence>
<dbReference type="InterPro" id="IPR036628">
    <property type="entry name" value="Clp_N_dom_sf"/>
</dbReference>
<evidence type="ECO:0000313" key="10">
    <source>
        <dbReference type="EMBL" id="QIE85592.1"/>
    </source>
</evidence>
<keyword evidence="3" id="KW-0547">Nucleotide-binding</keyword>
<dbReference type="InterPro" id="IPR003959">
    <property type="entry name" value="ATPase_AAA_core"/>
</dbReference>
<dbReference type="InterPro" id="IPR003593">
    <property type="entry name" value="AAA+_ATPase"/>
</dbReference>
<dbReference type="PANTHER" id="PTHR11638">
    <property type="entry name" value="ATP-DEPENDENT CLP PROTEASE"/>
    <property type="match status" value="1"/>
</dbReference>
<dbReference type="InterPro" id="IPR041546">
    <property type="entry name" value="ClpA/ClpB_AAA_lid"/>
</dbReference>
<dbReference type="SMART" id="SM01086">
    <property type="entry name" value="ClpB_D2-small"/>
    <property type="match status" value="1"/>
</dbReference>
<dbReference type="Proteomes" id="UP000608450">
    <property type="component" value="Unassembled WGS sequence"/>
</dbReference>
<dbReference type="PRINTS" id="PR00300">
    <property type="entry name" value="CLPPROTEASEA"/>
</dbReference>
<dbReference type="InterPro" id="IPR004176">
    <property type="entry name" value="Clp_R_N"/>
</dbReference>
<feature type="domain" description="Clp R" evidence="8">
    <location>
        <begin position="10"/>
        <end position="152"/>
    </location>
</feature>
<dbReference type="FunFam" id="3.40.50.300:FF:000025">
    <property type="entry name" value="ATP-dependent Clp protease subunit"/>
    <property type="match status" value="1"/>
</dbReference>
<comment type="similarity">
    <text evidence="1">Belongs to the ClpA/ClpB family.</text>
</comment>
<keyword evidence="5" id="KW-0143">Chaperone</keyword>
<evidence type="ECO:0000256" key="2">
    <source>
        <dbReference type="ARBA" id="ARBA00022737"/>
    </source>
</evidence>
<dbReference type="CDD" id="cd19499">
    <property type="entry name" value="RecA-like_ClpB_Hsp104-like"/>
    <property type="match status" value="1"/>
</dbReference>
<dbReference type="Pfam" id="PF17871">
    <property type="entry name" value="AAA_lid_9"/>
    <property type="match status" value="1"/>
</dbReference>
<keyword evidence="2 6" id="KW-0677">Repeat</keyword>
<dbReference type="InterPro" id="IPR019489">
    <property type="entry name" value="Clp_ATPase_C"/>
</dbReference>
<dbReference type="Pfam" id="PF00004">
    <property type="entry name" value="AAA"/>
    <property type="match status" value="1"/>
</dbReference>
<reference evidence="10 11" key="1">
    <citation type="submission" date="2020-02" db="EMBL/GenBank/DDBJ databases">
        <title>Integrative conjugative elements (ICEs) and plasmids drive adaptation of Pseudomonas nitroreducens strain HBP1 to wastewater environment.</title>
        <authorList>
            <person name="Sentchilo V."/>
            <person name="Carraro N."/>
            <person name="Bertelli C."/>
            <person name="van der Meer J.R."/>
        </authorList>
    </citation>
    <scope>NUCLEOTIDE SEQUENCE [LARGE SCALE GENOMIC DNA]</scope>
    <source>
        <strain evidence="10 11">HBP1</strain>
    </source>
</reference>
<dbReference type="AlphaFoldDB" id="A0A6G6IRH7"/>
<dbReference type="PANTHER" id="PTHR11638:SF184">
    <property type="entry name" value="ATPASE WITH CHAPERONE ACTIVITY"/>
    <property type="match status" value="1"/>
</dbReference>
<gene>
    <name evidence="10" type="primary">tssH</name>
    <name evidence="10" type="ORF">G5B91_04640</name>
    <name evidence="9" type="ORF">I5I61_10845</name>
</gene>
<dbReference type="Proteomes" id="UP000501063">
    <property type="component" value="Chromosome"/>
</dbReference>
<evidence type="ECO:0000313" key="12">
    <source>
        <dbReference type="Proteomes" id="UP000608450"/>
    </source>
</evidence>
<keyword evidence="7" id="KW-0175">Coiled coil</keyword>
<dbReference type="InterPro" id="IPR017729">
    <property type="entry name" value="ATPase_T6SS_ClpV1"/>
</dbReference>